<evidence type="ECO:0000313" key="1">
    <source>
        <dbReference type="EMBL" id="KZU07172.1"/>
    </source>
</evidence>
<protein>
    <submittedName>
        <fullName evidence="5">Nucleotidyltransferase family protein</fullName>
    </submittedName>
</protein>
<sequence length="186" mass="21556">MTNEQRVIHIIKTTPALMTILQLIQDCHLKQGALAAGSIRNTVWQVLSGQPVMFNSDIDVVFFDPERPASDDLKIYQQLTDKAPQYQWQIKNEVYMAHYNFDKDPEFTSVTDAIGHFVEVPTCIGAFLDENQIKLIAPYGVDDLINFRCSPIPYYRQDAKHMAIYQQRMAQKQWHQQWPKLQIDGI</sequence>
<reference evidence="6 7" key="1">
    <citation type="submission" date="2016-03" db="EMBL/GenBank/DDBJ databases">
        <title>Comparative genomics of 54 Lactobacillus plantarum strains reveals genomic uncoupling from niche constraints.</title>
        <authorList>
            <person name="Martino M.E."/>
        </authorList>
    </citation>
    <scope>NUCLEOTIDE SEQUENCE [LARGE SCALE GENOMIC DNA]</scope>
    <source>
        <strain evidence="2 7">19.1</strain>
        <strain evidence="3 6">NAB2</strain>
        <strain evidence="1 8">Nizo2260</strain>
    </source>
</reference>
<dbReference type="Proteomes" id="UP000076872">
    <property type="component" value="Unassembled WGS sequence"/>
</dbReference>
<evidence type="ECO:0000313" key="6">
    <source>
        <dbReference type="Proteomes" id="UP000076872"/>
    </source>
</evidence>
<dbReference type="EMBL" id="LUXM01000040">
    <property type="protein sequence ID" value="KZU91582.1"/>
    <property type="molecule type" value="Genomic_DNA"/>
</dbReference>
<reference evidence="4 9" key="2">
    <citation type="submission" date="2016-08" db="EMBL/GenBank/DDBJ databases">
        <title>Genome sequencing of Lactobacillus plantarum JSA22, isolated from fermented soybean paste.</title>
        <authorList>
            <person name="Choi H.S."/>
        </authorList>
    </citation>
    <scope>NUCLEOTIDE SEQUENCE [LARGE SCALE GENOMIC DNA]</scope>
    <source>
        <strain evidence="4 9">JSA22</strain>
    </source>
</reference>
<reference evidence="5 10" key="3">
    <citation type="submission" date="2020-12" db="EMBL/GenBank/DDBJ databases">
        <title>Whole genome sequencing of Lactobacillus plantarum PC518.</title>
        <authorList>
            <person name="Guo Q."/>
        </authorList>
    </citation>
    <scope>NUCLEOTIDE SEQUENCE [LARGE SCALE GENOMIC DNA]</scope>
    <source>
        <strain evidence="5 10">PC518</strain>
    </source>
</reference>
<dbReference type="EMBL" id="CP066817">
    <property type="protein sequence ID" value="QQM59911.1"/>
    <property type="molecule type" value="Genomic_DNA"/>
</dbReference>
<dbReference type="Pfam" id="PF06042">
    <property type="entry name" value="NTP_transf_6"/>
    <property type="match status" value="1"/>
</dbReference>
<evidence type="ECO:0000313" key="3">
    <source>
        <dbReference type="EMBL" id="KZV00113.1"/>
    </source>
</evidence>
<evidence type="ECO:0000313" key="7">
    <source>
        <dbReference type="Proteomes" id="UP000076882"/>
    </source>
</evidence>
<dbReference type="InterPro" id="IPR009267">
    <property type="entry name" value="NTP_transf_6"/>
</dbReference>
<dbReference type="PATRIC" id="fig|1590.142.peg.1330"/>
<dbReference type="GeneID" id="77217875"/>
<evidence type="ECO:0000313" key="2">
    <source>
        <dbReference type="EMBL" id="KZU91582.1"/>
    </source>
</evidence>
<organism evidence="4 9">
    <name type="scientific">Lactiplantibacillus plantarum</name>
    <name type="common">Lactobacillus plantarum</name>
    <dbReference type="NCBI Taxonomy" id="1590"/>
    <lineage>
        <taxon>Bacteria</taxon>
        <taxon>Bacillati</taxon>
        <taxon>Bacillota</taxon>
        <taxon>Bacilli</taxon>
        <taxon>Lactobacillales</taxon>
        <taxon>Lactobacillaceae</taxon>
        <taxon>Lactiplantibacillus</taxon>
    </lineage>
</organism>
<evidence type="ECO:0000313" key="4">
    <source>
        <dbReference type="EMBL" id="ODO61435.1"/>
    </source>
</evidence>
<evidence type="ECO:0000313" key="5">
    <source>
        <dbReference type="EMBL" id="QQM59911.1"/>
    </source>
</evidence>
<proteinExistence type="predicted"/>
<dbReference type="PANTHER" id="PTHR39166">
    <property type="entry name" value="BLL1166 PROTEIN"/>
    <property type="match status" value="1"/>
</dbReference>
<dbReference type="Proteomes" id="UP000595466">
    <property type="component" value="Chromosome"/>
</dbReference>
<dbReference type="KEGG" id="lpb:SH83_05950"/>
<dbReference type="Proteomes" id="UP000094892">
    <property type="component" value="Unassembled WGS sequence"/>
</dbReference>
<evidence type="ECO:0000313" key="10">
    <source>
        <dbReference type="Proteomes" id="UP000595466"/>
    </source>
</evidence>
<dbReference type="OMA" id="VWDKLHG"/>
<accession>A0A0G9FHK7</accession>
<dbReference type="SMR" id="A0A0G9FHK7"/>
<name>A0A0G9FHK7_LACPN</name>
<dbReference type="EMBL" id="MCOL01000001">
    <property type="protein sequence ID" value="ODO61435.1"/>
    <property type="molecule type" value="Genomic_DNA"/>
</dbReference>
<dbReference type="Proteomes" id="UP000076989">
    <property type="component" value="Unassembled WGS sequence"/>
</dbReference>
<evidence type="ECO:0000313" key="9">
    <source>
        <dbReference type="Proteomes" id="UP000094892"/>
    </source>
</evidence>
<dbReference type="EMBL" id="LUWI01000010">
    <property type="protein sequence ID" value="KZU07172.1"/>
    <property type="molecule type" value="Genomic_DNA"/>
</dbReference>
<dbReference type="Proteomes" id="UP000076882">
    <property type="component" value="Unassembled WGS sequence"/>
</dbReference>
<dbReference type="PANTHER" id="PTHR39166:SF1">
    <property type="entry name" value="BLL1166 PROTEIN"/>
    <property type="match status" value="1"/>
</dbReference>
<evidence type="ECO:0000313" key="8">
    <source>
        <dbReference type="Proteomes" id="UP000076989"/>
    </source>
</evidence>
<dbReference type="AlphaFoldDB" id="A0A0G9FHK7"/>
<dbReference type="RefSeq" id="WP_003640239.1">
    <property type="nucleotide sequence ID" value="NZ_AP028145.1"/>
</dbReference>
<dbReference type="EMBL" id="LUXO01000043">
    <property type="protein sequence ID" value="KZV00113.1"/>
    <property type="molecule type" value="Genomic_DNA"/>
</dbReference>
<gene>
    <name evidence="5" type="ORF">JH395_09085</name>
    <name evidence="2" type="ORF">Lp19_2868</name>
    <name evidence="4" type="ORF">LPJSA22_01413</name>
    <name evidence="3" type="ORF">NAB2_3343</name>
    <name evidence="1" type="ORF">Nizo2260_0713</name>
</gene>